<proteinExistence type="predicted"/>
<dbReference type="Proteomes" id="UP000183404">
    <property type="component" value="Unassembled WGS sequence"/>
</dbReference>
<protein>
    <submittedName>
        <fullName evidence="1">Uncharacterized protein</fullName>
    </submittedName>
</protein>
<organism evidence="1 2">
    <name type="scientific">Thermoanaerobacter thermohydrosulfuricus</name>
    <name type="common">Clostridium thermohydrosulfuricum</name>
    <dbReference type="NCBI Taxonomy" id="1516"/>
    <lineage>
        <taxon>Bacteria</taxon>
        <taxon>Bacillati</taxon>
        <taxon>Bacillota</taxon>
        <taxon>Clostridia</taxon>
        <taxon>Thermoanaerobacterales</taxon>
        <taxon>Thermoanaerobacteraceae</taxon>
        <taxon>Thermoanaerobacter</taxon>
    </lineage>
</organism>
<evidence type="ECO:0000313" key="1">
    <source>
        <dbReference type="EMBL" id="SDG66618.1"/>
    </source>
</evidence>
<dbReference type="RefSeq" id="WP_051088928.1">
    <property type="nucleotide sequence ID" value="NZ_FNBS01000110.1"/>
</dbReference>
<sequence length="148" mass="17469">MIKALLLYECLGNIGQLKSDIQLICAKDFLEYMVSKKEMVEVKLSTLAQNIQEGLFKIKEKRNELSLLEVNLHEDVIFEGNKEFIDVKNTFLVDNYKTRDDFYEIIVNNWGKYEKEGLTIQEIREKIGKKLMNILKNFCILLKIKMKR</sequence>
<accession>A0A1I2BDW9</accession>
<reference evidence="1 2" key="1">
    <citation type="submission" date="2016-10" db="EMBL/GenBank/DDBJ databases">
        <authorList>
            <person name="de Groot N.N."/>
        </authorList>
    </citation>
    <scope>NUCLEOTIDE SEQUENCE [LARGE SCALE GENOMIC DNA]</scope>
    <source>
        <strain evidence="1 2">DSM 569</strain>
    </source>
</reference>
<dbReference type="EMBL" id="FNBS01000110">
    <property type="protein sequence ID" value="SDG66618.1"/>
    <property type="molecule type" value="Genomic_DNA"/>
</dbReference>
<evidence type="ECO:0000313" key="2">
    <source>
        <dbReference type="Proteomes" id="UP000183404"/>
    </source>
</evidence>
<gene>
    <name evidence="1" type="ORF">SAMN04244560_02736</name>
</gene>
<dbReference type="AlphaFoldDB" id="A0A1I2BDW9"/>
<name>A0A1I2BDW9_THETY</name>